<evidence type="ECO:0000313" key="9">
    <source>
        <dbReference type="EMBL" id="WOJ97431.1"/>
    </source>
</evidence>
<evidence type="ECO:0000259" key="8">
    <source>
        <dbReference type="PROSITE" id="PS50076"/>
    </source>
</evidence>
<dbReference type="EMBL" id="CP136865">
    <property type="protein sequence ID" value="WOJ97431.1"/>
    <property type="molecule type" value="Genomic_DNA"/>
</dbReference>
<evidence type="ECO:0000256" key="4">
    <source>
        <dbReference type="ARBA" id="ARBA00022989"/>
    </source>
</evidence>
<keyword evidence="3 7" id="KW-0812">Transmembrane</keyword>
<dbReference type="InterPro" id="IPR007791">
    <property type="entry name" value="DjlA_N"/>
</dbReference>
<dbReference type="Gene3D" id="1.10.287.110">
    <property type="entry name" value="DnaJ domain"/>
    <property type="match status" value="1"/>
</dbReference>
<keyword evidence="6 7" id="KW-0143">Chaperone</keyword>
<gene>
    <name evidence="7 9" type="primary">djlA</name>
    <name evidence="9" type="ORF">R0137_02390</name>
</gene>
<feature type="topological domain" description="Periplasmic" evidence="7">
    <location>
        <begin position="1"/>
        <end position="5"/>
    </location>
</feature>
<keyword evidence="1 7" id="KW-1003">Cell membrane</keyword>
<keyword evidence="2 7" id="KW-0997">Cell inner membrane</keyword>
<dbReference type="PRINTS" id="PR00625">
    <property type="entry name" value="JDOMAIN"/>
</dbReference>
<dbReference type="PANTHER" id="PTHR24074">
    <property type="entry name" value="CO-CHAPERONE PROTEIN DJLA"/>
    <property type="match status" value="1"/>
</dbReference>
<dbReference type="InterPro" id="IPR029024">
    <property type="entry name" value="TerB-like"/>
</dbReference>
<evidence type="ECO:0000313" key="10">
    <source>
        <dbReference type="Proteomes" id="UP001626549"/>
    </source>
</evidence>
<comment type="domain">
    <text evidence="7">The transmembrane domain is a dimerization domain.</text>
</comment>
<dbReference type="CDD" id="cd06257">
    <property type="entry name" value="DnaJ"/>
    <property type="match status" value="1"/>
</dbReference>
<dbReference type="PROSITE" id="PS50076">
    <property type="entry name" value="DNAJ_2"/>
    <property type="match status" value="1"/>
</dbReference>
<evidence type="ECO:0000256" key="2">
    <source>
        <dbReference type="ARBA" id="ARBA00022519"/>
    </source>
</evidence>
<dbReference type="SUPFAM" id="SSF46565">
    <property type="entry name" value="Chaperone J-domain"/>
    <property type="match status" value="1"/>
</dbReference>
<dbReference type="SUPFAM" id="SSF158682">
    <property type="entry name" value="TerB-like"/>
    <property type="match status" value="1"/>
</dbReference>
<dbReference type="Gene3D" id="1.10.3680.10">
    <property type="entry name" value="TerB-like"/>
    <property type="match status" value="1"/>
</dbReference>
<dbReference type="RefSeq" id="WP_407328267.1">
    <property type="nucleotide sequence ID" value="NZ_CP136865.1"/>
</dbReference>
<evidence type="ECO:0000256" key="6">
    <source>
        <dbReference type="ARBA" id="ARBA00023186"/>
    </source>
</evidence>
<evidence type="ECO:0000256" key="1">
    <source>
        <dbReference type="ARBA" id="ARBA00022475"/>
    </source>
</evidence>
<sequence length="263" mass="28711">MFFGKLLAGILGLLVAGFPGLIFGVVLGHLFDRGLAGVLGMGTADLEKVREHFFRSTFLLMGHVAKSDGRISEDEVAHTEAIFRQLGLSDDQRHDAILLFKEGGDKDFSVEATIQNYLLAGGAHPALKQTLMMFLVTLALADNQLHSGERSALRQIGNLLGYSDEIVEELLRMATAQEQFHEQPGHPSAPTISDAYAALGVSEEASDSEVKRAYRKLMSQHHPDKLAARGVPEDMLKIATEKSQEIQAAYELVRKSRGTGKRG</sequence>
<dbReference type="CDD" id="cd07316">
    <property type="entry name" value="terB_like_DjlA"/>
    <property type="match status" value="1"/>
</dbReference>
<feature type="topological domain" description="Cytoplasmic" evidence="7">
    <location>
        <begin position="30"/>
        <end position="263"/>
    </location>
</feature>
<keyword evidence="10" id="KW-1185">Reference proteome</keyword>
<reference evidence="9 10" key="1">
    <citation type="submission" date="2023-10" db="EMBL/GenBank/DDBJ databases">
        <title>Two novel species belonging to the OM43/NOR5 clade.</title>
        <authorList>
            <person name="Park M."/>
        </authorList>
    </citation>
    <scope>NUCLEOTIDE SEQUENCE [LARGE SCALE GENOMIC DNA]</scope>
    <source>
        <strain evidence="9 10">IMCC45268</strain>
    </source>
</reference>
<dbReference type="InterPro" id="IPR036869">
    <property type="entry name" value="J_dom_sf"/>
</dbReference>
<dbReference type="Pfam" id="PF05099">
    <property type="entry name" value="TerB"/>
    <property type="match status" value="1"/>
</dbReference>
<evidence type="ECO:0000256" key="7">
    <source>
        <dbReference type="HAMAP-Rule" id="MF_01153"/>
    </source>
</evidence>
<dbReference type="InterPro" id="IPR050817">
    <property type="entry name" value="DjlA_DnaK_co-chaperone"/>
</dbReference>
<dbReference type="InterPro" id="IPR023749">
    <property type="entry name" value="DjlA"/>
</dbReference>
<dbReference type="InterPro" id="IPR001623">
    <property type="entry name" value="DnaJ_domain"/>
</dbReference>
<dbReference type="NCBIfam" id="NF006948">
    <property type="entry name" value="PRK09430.1"/>
    <property type="match status" value="1"/>
</dbReference>
<organism evidence="9 10">
    <name type="scientific">Congregibacter brevis</name>
    <dbReference type="NCBI Taxonomy" id="3081201"/>
    <lineage>
        <taxon>Bacteria</taxon>
        <taxon>Pseudomonadati</taxon>
        <taxon>Pseudomonadota</taxon>
        <taxon>Gammaproteobacteria</taxon>
        <taxon>Cellvibrionales</taxon>
        <taxon>Halieaceae</taxon>
        <taxon>Congregibacter</taxon>
    </lineage>
</organism>
<keyword evidence="5 7" id="KW-0472">Membrane</keyword>
<feature type="domain" description="J" evidence="8">
    <location>
        <begin position="194"/>
        <end position="263"/>
    </location>
</feature>
<keyword evidence="4 7" id="KW-1133">Transmembrane helix</keyword>
<comment type="subunit">
    <text evidence="7">Homodimer.</text>
</comment>
<dbReference type="Proteomes" id="UP001626549">
    <property type="component" value="Chromosome"/>
</dbReference>
<proteinExistence type="inferred from homology"/>
<name>A0ABZ0IEE6_9GAMM</name>
<comment type="function">
    <text evidence="7">Regulatory DnaK co-chaperone. Direct interaction between DnaK and DjlA is needed for the induction of the wcaABCDE operon, involved in the synthesis of a colanic acid polysaccharide capsule, possibly through activation of the RcsB/RcsC phosphotransfer signaling pathway. The colanic acid capsule may help the bacterium survive conditions outside the host.</text>
</comment>
<evidence type="ECO:0000256" key="5">
    <source>
        <dbReference type="ARBA" id="ARBA00023136"/>
    </source>
</evidence>
<dbReference type="HAMAP" id="MF_01153">
    <property type="entry name" value="DjlA"/>
    <property type="match status" value="1"/>
</dbReference>
<evidence type="ECO:0000256" key="3">
    <source>
        <dbReference type="ARBA" id="ARBA00022692"/>
    </source>
</evidence>
<accession>A0ABZ0IEE6</accession>
<comment type="subcellular location">
    <subcellularLocation>
        <location evidence="7">Cell inner membrane</location>
        <topology evidence="7">Single-pass type III membrane protein</topology>
    </subcellularLocation>
</comment>
<dbReference type="Pfam" id="PF00226">
    <property type="entry name" value="DnaJ"/>
    <property type="match status" value="1"/>
</dbReference>
<protein>
    <recommendedName>
        <fullName evidence="7">Co-chaperone protein DjlA</fullName>
    </recommendedName>
</protein>
<dbReference type="SMART" id="SM00271">
    <property type="entry name" value="DnaJ"/>
    <property type="match status" value="1"/>
</dbReference>